<evidence type="ECO:0000313" key="4">
    <source>
        <dbReference type="Proteomes" id="UP000326780"/>
    </source>
</evidence>
<dbReference type="CDD" id="cd13578">
    <property type="entry name" value="PBP2_Bug27"/>
    <property type="match status" value="1"/>
</dbReference>
<gene>
    <name evidence="3" type="ORF">GFK26_29860</name>
</gene>
<dbReference type="InterPro" id="IPR042100">
    <property type="entry name" value="Bug_dom1"/>
</dbReference>
<dbReference type="AlphaFoldDB" id="A0A5Q0MAN7"/>
<dbReference type="SUPFAM" id="SSF53850">
    <property type="entry name" value="Periplasmic binding protein-like II"/>
    <property type="match status" value="1"/>
</dbReference>
<name>A0A5Q0MAN7_VARPD</name>
<dbReference type="Proteomes" id="UP000326780">
    <property type="component" value="Chromosome"/>
</dbReference>
<proteinExistence type="inferred from homology"/>
<feature type="chain" id="PRO_5024918424" evidence="2">
    <location>
        <begin position="28"/>
        <end position="329"/>
    </location>
</feature>
<dbReference type="PANTHER" id="PTHR42928">
    <property type="entry name" value="TRICARBOXYLATE-BINDING PROTEIN"/>
    <property type="match status" value="1"/>
</dbReference>
<keyword evidence="2" id="KW-0732">Signal</keyword>
<dbReference type="EMBL" id="CP045644">
    <property type="protein sequence ID" value="QFZ86681.1"/>
    <property type="molecule type" value="Genomic_DNA"/>
</dbReference>
<accession>A0A5Q0MAN7</accession>
<reference evidence="3 4" key="1">
    <citation type="submission" date="2019-10" db="EMBL/GenBank/DDBJ databases">
        <title>Complete genome sequence of Variovorax paradoxus 5C-2.</title>
        <authorList>
            <person name="Gogoleva N.E."/>
            <person name="Balkin A.S."/>
        </authorList>
    </citation>
    <scope>NUCLEOTIDE SEQUENCE [LARGE SCALE GENOMIC DNA]</scope>
    <source>
        <strain evidence="3 4">5C-2</strain>
    </source>
</reference>
<sequence length="329" mass="34949">MKRQHLLAAGLALAATALLPLQASAQAADTWPQQKPVTIIVPFPAGGSTDMVARALAQQLQGKLGGSFVVDNRPGATGTIGTGFVRRALPDGYTLLVSSLGAFVVTPHLQKSVPYDATKDFDYISVPVQAPNVLVANVARPEHTVADVLALLRKTPGKVSFASSGNGSSDHLSAELFWQQSKTEGVHVPYKGGAPAVNDLLGNQVDFSFQNVNAVLPHIRAGKLRAIAVTGDKRSPVLPDVPTLAEAGVKGAEVYSWQGMAAPKGLPPATKKKLSDAVIAAMQDPETKKRMLDQGLEIVASTPEDFTAFQLREWARWKTLIDTRHITAD</sequence>
<dbReference type="PANTHER" id="PTHR42928:SF5">
    <property type="entry name" value="BLR1237 PROTEIN"/>
    <property type="match status" value="1"/>
</dbReference>
<evidence type="ECO:0000256" key="1">
    <source>
        <dbReference type="ARBA" id="ARBA00006987"/>
    </source>
</evidence>
<feature type="signal peptide" evidence="2">
    <location>
        <begin position="1"/>
        <end position="27"/>
    </location>
</feature>
<evidence type="ECO:0000313" key="3">
    <source>
        <dbReference type="EMBL" id="QFZ86681.1"/>
    </source>
</evidence>
<dbReference type="RefSeq" id="WP_153285140.1">
    <property type="nucleotide sequence ID" value="NZ_CP045644.1"/>
</dbReference>
<dbReference type="Pfam" id="PF03401">
    <property type="entry name" value="TctC"/>
    <property type="match status" value="1"/>
</dbReference>
<dbReference type="PIRSF" id="PIRSF017082">
    <property type="entry name" value="YflP"/>
    <property type="match status" value="1"/>
</dbReference>
<evidence type="ECO:0000256" key="2">
    <source>
        <dbReference type="SAM" id="SignalP"/>
    </source>
</evidence>
<dbReference type="Gene3D" id="3.40.190.10">
    <property type="entry name" value="Periplasmic binding protein-like II"/>
    <property type="match status" value="1"/>
</dbReference>
<comment type="similarity">
    <text evidence="1">Belongs to the UPF0065 (bug) family.</text>
</comment>
<dbReference type="InterPro" id="IPR005064">
    <property type="entry name" value="BUG"/>
</dbReference>
<dbReference type="Gene3D" id="3.40.190.150">
    <property type="entry name" value="Bordetella uptake gene, domain 1"/>
    <property type="match status" value="1"/>
</dbReference>
<organism evidence="3 4">
    <name type="scientific">Variovorax paradoxus</name>
    <dbReference type="NCBI Taxonomy" id="34073"/>
    <lineage>
        <taxon>Bacteria</taxon>
        <taxon>Pseudomonadati</taxon>
        <taxon>Pseudomonadota</taxon>
        <taxon>Betaproteobacteria</taxon>
        <taxon>Burkholderiales</taxon>
        <taxon>Comamonadaceae</taxon>
        <taxon>Variovorax</taxon>
    </lineage>
</organism>
<protein>
    <submittedName>
        <fullName evidence="3">Tripartite tricarboxylate transporter substrate binding protein</fullName>
    </submittedName>
</protein>